<evidence type="ECO:0000313" key="2">
    <source>
        <dbReference type="Proteomes" id="UP000637383"/>
    </source>
</evidence>
<dbReference type="RefSeq" id="WP_190959494.1">
    <property type="nucleotide sequence ID" value="NZ_JACJTU010000064.1"/>
</dbReference>
<sequence>MEKRVQQILADIERVQENLLALSDDIWLNIEHNDSQALQKGVEFKLNFNQKLDSFNQNASEISQIIEQFTNVHIEVADVAQKGTPEHDRIIQELDTTQPYTVDENFTYKRPYGFILQGQAYKGINTWRNLYELFCKQLAAKDIKRFQEFVDSPDAKTVRGGVFFSRDKSSFRKAIEINSGICAEGNLSANTIRDRIKLMLSAFEIESREFSLYLREDRNAA</sequence>
<comment type="caution">
    <text evidence="1">The sequence shown here is derived from an EMBL/GenBank/DDBJ whole genome shotgun (WGS) entry which is preliminary data.</text>
</comment>
<accession>A0ABR8KJV9</accession>
<reference evidence="1 2" key="1">
    <citation type="journal article" date="2020" name="ISME J.">
        <title>Comparative genomics reveals insights into cyanobacterial evolution and habitat adaptation.</title>
        <authorList>
            <person name="Chen M.Y."/>
            <person name="Teng W.K."/>
            <person name="Zhao L."/>
            <person name="Hu C.X."/>
            <person name="Zhou Y.K."/>
            <person name="Han B.P."/>
            <person name="Song L.R."/>
            <person name="Shu W.S."/>
        </authorList>
    </citation>
    <scope>NUCLEOTIDE SEQUENCE [LARGE SCALE GENOMIC DNA]</scope>
    <source>
        <strain evidence="1 2">FACHB-159</strain>
    </source>
</reference>
<dbReference type="EMBL" id="JACJTU010000064">
    <property type="protein sequence ID" value="MBD2738984.1"/>
    <property type="molecule type" value="Genomic_DNA"/>
</dbReference>
<name>A0ABR8KJV9_9NOSO</name>
<dbReference type="Proteomes" id="UP000637383">
    <property type="component" value="Unassembled WGS sequence"/>
</dbReference>
<protein>
    <submittedName>
        <fullName evidence="1">Uncharacterized protein</fullName>
    </submittedName>
</protein>
<keyword evidence="2" id="KW-1185">Reference proteome</keyword>
<proteinExistence type="predicted"/>
<gene>
    <name evidence="1" type="ORF">H6H03_34830</name>
</gene>
<organism evidence="1 2">
    <name type="scientific">Nostoc paludosum FACHB-159</name>
    <dbReference type="NCBI Taxonomy" id="2692908"/>
    <lineage>
        <taxon>Bacteria</taxon>
        <taxon>Bacillati</taxon>
        <taxon>Cyanobacteriota</taxon>
        <taxon>Cyanophyceae</taxon>
        <taxon>Nostocales</taxon>
        <taxon>Nostocaceae</taxon>
        <taxon>Nostoc</taxon>
    </lineage>
</organism>
<evidence type="ECO:0000313" key="1">
    <source>
        <dbReference type="EMBL" id="MBD2738984.1"/>
    </source>
</evidence>